<proteinExistence type="predicted"/>
<evidence type="ECO:0000256" key="1">
    <source>
        <dbReference type="SAM" id="MobiDB-lite"/>
    </source>
</evidence>
<reference evidence="2 3" key="1">
    <citation type="submission" date="2023-03" db="EMBL/GenBank/DDBJ databases">
        <title>Isolation and description of six Streptomyces strains from soil environments, able to metabolize different microbial glucans.</title>
        <authorList>
            <person name="Widen T."/>
            <person name="Larsbrink J."/>
        </authorList>
    </citation>
    <scope>NUCLEOTIDE SEQUENCE [LARGE SCALE GENOMIC DNA]</scope>
    <source>
        <strain evidence="2 3">Mut1</strain>
    </source>
</reference>
<dbReference type="InterPro" id="IPR027417">
    <property type="entry name" value="P-loop_NTPase"/>
</dbReference>
<organism evidence="2 3">
    <name type="scientific">Streptomyces castrisilvae</name>
    <dbReference type="NCBI Taxonomy" id="3033811"/>
    <lineage>
        <taxon>Bacteria</taxon>
        <taxon>Bacillati</taxon>
        <taxon>Actinomycetota</taxon>
        <taxon>Actinomycetes</taxon>
        <taxon>Kitasatosporales</taxon>
        <taxon>Streptomycetaceae</taxon>
        <taxon>Streptomyces</taxon>
    </lineage>
</organism>
<name>A0ABY9HHP7_9ACTN</name>
<dbReference type="RefSeq" id="WP_306053334.1">
    <property type="nucleotide sequence ID" value="NZ_CP120997.1"/>
</dbReference>
<dbReference type="EMBL" id="CP120997">
    <property type="protein sequence ID" value="WLQ33598.1"/>
    <property type="molecule type" value="Genomic_DNA"/>
</dbReference>
<gene>
    <name evidence="2" type="ORF">P8A18_09085</name>
</gene>
<keyword evidence="3" id="KW-1185">Reference proteome</keyword>
<evidence type="ECO:0000313" key="3">
    <source>
        <dbReference type="Proteomes" id="UP001239522"/>
    </source>
</evidence>
<feature type="region of interest" description="Disordered" evidence="1">
    <location>
        <begin position="511"/>
        <end position="539"/>
    </location>
</feature>
<dbReference type="Proteomes" id="UP001239522">
    <property type="component" value="Chromosome"/>
</dbReference>
<dbReference type="SUPFAM" id="SSF52540">
    <property type="entry name" value="P-loop containing nucleoside triphosphate hydrolases"/>
    <property type="match status" value="1"/>
</dbReference>
<evidence type="ECO:0000313" key="2">
    <source>
        <dbReference type="EMBL" id="WLQ33598.1"/>
    </source>
</evidence>
<accession>A0ABY9HHP7</accession>
<evidence type="ECO:0008006" key="4">
    <source>
        <dbReference type="Google" id="ProtNLM"/>
    </source>
</evidence>
<sequence length="539" mass="59371">MGTGGNSAQFATAEVTQLLKDLQEATRATPFGGPQSYVPPKGGEIAEANYHHFVFGQRGSGKSSLLRHLQEQVTEEDRAAVWIDQEIFANLSYPDVLVSAVHELIKGAREALLSKIPEAQKPGFFKRIFGAKEPAHPIATLATSLGEAANQLELLKFAPLDRKVQWTVNDEAGSTVGAGAGVKMKIVSLDAKTEGTAKLSVSSSEVVEGSKEQYLERALTNFRSLIVDTAKVTGGGFVFVDDLYQLRRDVQPLVLGYLHRLVKDTGVWLKIGSIRYSTVTFKPGDPPRGMQIGHDAHEVPLDRGLRHFKSTHEFLEQILSKVASKSGVDIKALFTDDARKRLVLAAGGVARDYLRLASGSITEARNRGVSEKTGSHRVIVEDVNKAAGLISPSKFDDLRKDEPDEALELEKIVRQITEFCREKKSAYFLVATDEAILSEQINKLQHLRFTHLLVESETIPDKGSQRFNVWLLDVAELSAQRATTGMDFLKWEKRENRRNRRLIFSSVEAAGSGVSPVTQPNDLRRGPALPQQPTLDDAE</sequence>
<protein>
    <recommendedName>
        <fullName evidence="4">ATP-binding protein</fullName>
    </recommendedName>
</protein>